<feature type="transmembrane region" description="Helical" evidence="7">
    <location>
        <begin position="40"/>
        <end position="58"/>
    </location>
</feature>
<evidence type="ECO:0000256" key="6">
    <source>
        <dbReference type="ARBA" id="ARBA00023136"/>
    </source>
</evidence>
<evidence type="ECO:0000256" key="7">
    <source>
        <dbReference type="SAM" id="Phobius"/>
    </source>
</evidence>
<comment type="subcellular location">
    <subcellularLocation>
        <location evidence="1">Endomembrane system</location>
        <topology evidence="1">Multi-pass membrane protein</topology>
    </subcellularLocation>
</comment>
<dbReference type="InterPro" id="IPR051689">
    <property type="entry name" value="Sterol_desaturase/TMEM195"/>
</dbReference>
<evidence type="ECO:0000256" key="2">
    <source>
        <dbReference type="ARBA" id="ARBA00022692"/>
    </source>
</evidence>
<dbReference type="OrthoDB" id="9770329at2"/>
<dbReference type="Pfam" id="PF04116">
    <property type="entry name" value="FA_hydroxylase"/>
    <property type="match status" value="1"/>
</dbReference>
<accession>I4ANT3</accession>
<proteinExistence type="predicted"/>
<dbReference type="KEGG" id="fli:Fleli_3289"/>
<dbReference type="AlphaFoldDB" id="I4ANT3"/>
<dbReference type="STRING" id="880071.Fleli_3289"/>
<dbReference type="HOGENOM" id="CLU_033631_1_1_10"/>
<keyword evidence="3 7" id="KW-1133">Transmembrane helix</keyword>
<feature type="transmembrane region" description="Helical" evidence="7">
    <location>
        <begin position="113"/>
        <end position="135"/>
    </location>
</feature>
<evidence type="ECO:0000256" key="1">
    <source>
        <dbReference type="ARBA" id="ARBA00004127"/>
    </source>
</evidence>
<name>I4ANT3_BERLS</name>
<gene>
    <name evidence="9" type="ordered locus">Fleli_3289</name>
</gene>
<organism evidence="9 10">
    <name type="scientific">Bernardetia litoralis (strain ATCC 23117 / DSM 6794 / NBRC 15988 / NCIMB 1366 / Fx l1 / Sio-4)</name>
    <name type="common">Flexibacter litoralis</name>
    <dbReference type="NCBI Taxonomy" id="880071"/>
    <lineage>
        <taxon>Bacteria</taxon>
        <taxon>Pseudomonadati</taxon>
        <taxon>Bacteroidota</taxon>
        <taxon>Cytophagia</taxon>
        <taxon>Cytophagales</taxon>
        <taxon>Bernardetiaceae</taxon>
        <taxon>Bernardetia</taxon>
    </lineage>
</organism>
<dbReference type="GO" id="GO:0006643">
    <property type="term" value="P:membrane lipid metabolic process"/>
    <property type="evidence" value="ECO:0007669"/>
    <property type="project" value="TreeGrafter"/>
</dbReference>
<dbReference type="RefSeq" id="WP_014799046.1">
    <property type="nucleotide sequence ID" value="NC_018018.1"/>
</dbReference>
<evidence type="ECO:0000256" key="4">
    <source>
        <dbReference type="ARBA" id="ARBA00023002"/>
    </source>
</evidence>
<dbReference type="Proteomes" id="UP000006054">
    <property type="component" value="Chromosome"/>
</dbReference>
<dbReference type="GO" id="GO:0008610">
    <property type="term" value="P:lipid biosynthetic process"/>
    <property type="evidence" value="ECO:0007669"/>
    <property type="project" value="InterPro"/>
</dbReference>
<reference evidence="10" key="1">
    <citation type="submission" date="2012-06" db="EMBL/GenBank/DDBJ databases">
        <title>The complete genome of Flexibacter litoralis DSM 6794.</title>
        <authorList>
            <person name="Lucas S."/>
            <person name="Copeland A."/>
            <person name="Lapidus A."/>
            <person name="Glavina del Rio T."/>
            <person name="Dalin E."/>
            <person name="Tice H."/>
            <person name="Bruce D."/>
            <person name="Goodwin L."/>
            <person name="Pitluck S."/>
            <person name="Peters L."/>
            <person name="Ovchinnikova G."/>
            <person name="Lu M."/>
            <person name="Kyrpides N."/>
            <person name="Mavromatis K."/>
            <person name="Ivanova N."/>
            <person name="Brettin T."/>
            <person name="Detter J.C."/>
            <person name="Han C."/>
            <person name="Larimer F."/>
            <person name="Land M."/>
            <person name="Hauser L."/>
            <person name="Markowitz V."/>
            <person name="Cheng J.-F."/>
            <person name="Hugenholtz P."/>
            <person name="Woyke T."/>
            <person name="Wu D."/>
            <person name="Spring S."/>
            <person name="Lang E."/>
            <person name="Kopitz M."/>
            <person name="Brambilla E."/>
            <person name="Klenk H.-P."/>
            <person name="Eisen J.A."/>
        </authorList>
    </citation>
    <scope>NUCLEOTIDE SEQUENCE [LARGE SCALE GENOMIC DNA]</scope>
    <source>
        <strain evidence="10">ATCC 23117 / DSM 6794 / NBRC 15988 / NCIMB 1366 / Sio-4</strain>
    </source>
</reference>
<dbReference type="InterPro" id="IPR006694">
    <property type="entry name" value="Fatty_acid_hydroxylase"/>
</dbReference>
<dbReference type="eggNOG" id="COG3000">
    <property type="taxonomic scope" value="Bacteria"/>
</dbReference>
<evidence type="ECO:0000256" key="5">
    <source>
        <dbReference type="ARBA" id="ARBA00023098"/>
    </source>
</evidence>
<feature type="transmembrane region" description="Helical" evidence="7">
    <location>
        <begin position="78"/>
        <end position="107"/>
    </location>
</feature>
<feature type="domain" description="Fatty acid hydroxylase" evidence="8">
    <location>
        <begin position="121"/>
        <end position="254"/>
    </location>
</feature>
<protein>
    <submittedName>
        <fullName evidence="9">Sterol desaturase</fullName>
    </submittedName>
</protein>
<dbReference type="GO" id="GO:0016020">
    <property type="term" value="C:membrane"/>
    <property type="evidence" value="ECO:0007669"/>
    <property type="project" value="GOC"/>
</dbReference>
<keyword evidence="2 7" id="KW-0812">Transmembrane</keyword>
<keyword evidence="5" id="KW-0443">Lipid metabolism</keyword>
<keyword evidence="6 7" id="KW-0472">Membrane</keyword>
<evidence type="ECO:0000259" key="8">
    <source>
        <dbReference type="Pfam" id="PF04116"/>
    </source>
</evidence>
<keyword evidence="4" id="KW-0560">Oxidoreductase</keyword>
<sequence length="317" mass="37456">MLFSYIFSTYFADLETKPVFNFSNLETFNNQINELNLPQIIVWAVPVMLSLVLLEYFLERKEKKEHESKRLTYNGKTFWPSVFIGLGNLISTALAKVFTFGVILFFFSISPLYIAPSWWSFILCFIVLDFCRYWAHRVAHFQRFWWATHVTHHSSEDYNFAVSFRLSWVQQLKVVFFLPVALMGFHPLTFFICHQIAVLNQFWIHTEQIRKMPAWFEYLFVTPSHHRVHHGTNPHYIDKNFGSTLIIWDRMFGTFEPEGEEAIYGITTPIDSKNPVRLVFHEFVDIAKDLKKVRSPKQAFKVLFSPPGTYNPDEEIK</sequence>
<dbReference type="GO" id="GO:0012505">
    <property type="term" value="C:endomembrane system"/>
    <property type="evidence" value="ECO:0007669"/>
    <property type="project" value="UniProtKB-SubCell"/>
</dbReference>
<dbReference type="EMBL" id="CP003345">
    <property type="protein sequence ID" value="AFM05618.1"/>
    <property type="molecule type" value="Genomic_DNA"/>
</dbReference>
<dbReference type="PANTHER" id="PTHR21624:SF1">
    <property type="entry name" value="ALKYLGLYCEROL MONOOXYGENASE"/>
    <property type="match status" value="1"/>
</dbReference>
<feature type="transmembrane region" description="Helical" evidence="7">
    <location>
        <begin position="174"/>
        <end position="192"/>
    </location>
</feature>
<keyword evidence="10" id="KW-1185">Reference proteome</keyword>
<dbReference type="PATRIC" id="fig|880071.3.peg.3291"/>
<evidence type="ECO:0000256" key="3">
    <source>
        <dbReference type="ARBA" id="ARBA00022989"/>
    </source>
</evidence>
<dbReference type="GO" id="GO:0050479">
    <property type="term" value="F:glyceryl-ether monooxygenase activity"/>
    <property type="evidence" value="ECO:0007669"/>
    <property type="project" value="TreeGrafter"/>
</dbReference>
<evidence type="ECO:0000313" key="10">
    <source>
        <dbReference type="Proteomes" id="UP000006054"/>
    </source>
</evidence>
<evidence type="ECO:0000313" key="9">
    <source>
        <dbReference type="EMBL" id="AFM05618.1"/>
    </source>
</evidence>
<dbReference type="PANTHER" id="PTHR21624">
    <property type="entry name" value="STEROL DESATURASE-RELATED PROTEIN"/>
    <property type="match status" value="1"/>
</dbReference>
<dbReference type="GO" id="GO:0005506">
    <property type="term" value="F:iron ion binding"/>
    <property type="evidence" value="ECO:0007669"/>
    <property type="project" value="InterPro"/>
</dbReference>